<accession>A0A4U1L5H0</accession>
<dbReference type="EMBL" id="SWKR01000002">
    <property type="protein sequence ID" value="TKD52201.1"/>
    <property type="molecule type" value="Genomic_DNA"/>
</dbReference>
<protein>
    <submittedName>
        <fullName evidence="1">Uncharacterized protein</fullName>
    </submittedName>
</protein>
<dbReference type="AlphaFoldDB" id="A0A4U1L5H0"/>
<evidence type="ECO:0000313" key="2">
    <source>
        <dbReference type="Proteomes" id="UP000309138"/>
    </source>
</evidence>
<dbReference type="SUPFAM" id="SSF53474">
    <property type="entry name" value="alpha/beta-Hydrolases"/>
    <property type="match status" value="1"/>
</dbReference>
<dbReference type="InterPro" id="IPR029058">
    <property type="entry name" value="AB_hydrolase_fold"/>
</dbReference>
<evidence type="ECO:0000313" key="1">
    <source>
        <dbReference type="EMBL" id="TKD52201.1"/>
    </source>
</evidence>
<keyword evidence="2" id="KW-1185">Reference proteome</keyword>
<dbReference type="Gene3D" id="3.40.50.1820">
    <property type="entry name" value="alpha/beta hydrolase"/>
    <property type="match status" value="1"/>
</dbReference>
<comment type="caution">
    <text evidence="1">The sequence shown here is derived from an EMBL/GenBank/DDBJ whole genome shotgun (WGS) entry which is preliminary data.</text>
</comment>
<name>A0A4U1L5H0_9SPHN</name>
<proteinExistence type="predicted"/>
<gene>
    <name evidence="1" type="ORF">FBR43_09285</name>
</gene>
<sequence>MLRFGLTTGAVVLLAMPLFEEANRTRALIVTMLRALAEHGIGAALPDLPGTGESLVPTEAARLEDWRAAFAAAEEQVTRGGGRVHIASLRGGALVDTRANCAGRWHFAPVAGAALVRDLMRARQASAREAGEPFDPAAIAPGGPPVELAGNLLAPELIDELKGAVPTAAAPLRTVRLLTEAAAADHKIAARPLWRRAEPENNPALARELAADLAAWVKTCGG</sequence>
<dbReference type="Proteomes" id="UP000309138">
    <property type="component" value="Unassembled WGS sequence"/>
</dbReference>
<organism evidence="1 2">
    <name type="scientific">Sphingomonas baiyangensis</name>
    <dbReference type="NCBI Taxonomy" id="2572576"/>
    <lineage>
        <taxon>Bacteria</taxon>
        <taxon>Pseudomonadati</taxon>
        <taxon>Pseudomonadota</taxon>
        <taxon>Alphaproteobacteria</taxon>
        <taxon>Sphingomonadales</taxon>
        <taxon>Sphingomonadaceae</taxon>
        <taxon>Sphingomonas</taxon>
    </lineage>
</organism>
<reference evidence="1 2" key="1">
    <citation type="submission" date="2019-04" db="EMBL/GenBank/DDBJ databases">
        <authorList>
            <person name="Yang Y."/>
            <person name="Wei D."/>
        </authorList>
    </citation>
    <scope>NUCLEOTIDE SEQUENCE [LARGE SCALE GENOMIC DNA]</scope>
    <source>
        <strain evidence="1 2">L-1-4w-11</strain>
    </source>
</reference>
<dbReference type="OrthoDB" id="7390151at2"/>